<accession>A0A0Q0Y497</accession>
<proteinExistence type="predicted"/>
<comment type="caution">
    <text evidence="1">The sequence shown here is derived from an EMBL/GenBank/DDBJ whole genome shotgun (WGS) entry which is preliminary data.</text>
</comment>
<reference evidence="1 2" key="1">
    <citation type="submission" date="2014-09" db="EMBL/GenBank/DDBJ databases">
        <title>Genome sequence of Flavobacterium aquidurense RC62.</title>
        <authorList>
            <person name="Kim J.F."/>
            <person name="Kwak M.-J."/>
        </authorList>
    </citation>
    <scope>NUCLEOTIDE SEQUENCE [LARGE SCALE GENOMIC DNA]</scope>
    <source>
        <strain evidence="1 2">RC62</strain>
    </source>
</reference>
<dbReference type="OrthoDB" id="9807907at2"/>
<evidence type="ECO:0000313" key="2">
    <source>
        <dbReference type="Proteomes" id="UP000050443"/>
    </source>
</evidence>
<dbReference type="AlphaFoldDB" id="A0A0Q0Y497"/>
<protein>
    <submittedName>
        <fullName evidence="1">Putative transcriptional regulator</fullName>
    </submittedName>
</protein>
<dbReference type="STRING" id="362413.RC62_45"/>
<evidence type="ECO:0000313" key="1">
    <source>
        <dbReference type="EMBL" id="KQB43555.1"/>
    </source>
</evidence>
<dbReference type="PATRIC" id="fig|362413.3.peg.46"/>
<sequence length="86" mass="9876">MKVNLRDRITIKHKKIASLEDIIISYLSEDPKRTITNKVVRALSGEDDVNKVKKAFQKLRKLEKIVAVNEEASAFDFAYKIKSLTI</sequence>
<dbReference type="EMBL" id="JRLF01000001">
    <property type="protein sequence ID" value="KQB43555.1"/>
    <property type="molecule type" value="Genomic_DNA"/>
</dbReference>
<name>A0A0Q0Y497_9FLAO</name>
<organism evidence="1 2">
    <name type="scientific">Flavobacterium aquidurense</name>
    <dbReference type="NCBI Taxonomy" id="362413"/>
    <lineage>
        <taxon>Bacteria</taxon>
        <taxon>Pseudomonadati</taxon>
        <taxon>Bacteroidota</taxon>
        <taxon>Flavobacteriia</taxon>
        <taxon>Flavobacteriales</taxon>
        <taxon>Flavobacteriaceae</taxon>
        <taxon>Flavobacterium</taxon>
    </lineage>
</organism>
<gene>
    <name evidence="1" type="ORF">RC62_45</name>
</gene>
<dbReference type="RefSeq" id="WP_055091442.1">
    <property type="nucleotide sequence ID" value="NZ_JRLF01000001.1"/>
</dbReference>
<dbReference type="Proteomes" id="UP000050443">
    <property type="component" value="Unassembled WGS sequence"/>
</dbReference>